<feature type="compositionally biased region" description="Pro residues" evidence="7">
    <location>
        <begin position="1516"/>
        <end position="1526"/>
    </location>
</feature>
<feature type="region of interest" description="Disordered" evidence="7">
    <location>
        <begin position="885"/>
        <end position="912"/>
    </location>
</feature>
<feature type="region of interest" description="Disordered" evidence="7">
    <location>
        <begin position="464"/>
        <end position="514"/>
    </location>
</feature>
<feature type="compositionally biased region" description="Low complexity" evidence="7">
    <location>
        <begin position="1406"/>
        <end position="1422"/>
    </location>
</feature>
<protein>
    <recommendedName>
        <fullName evidence="8">Gem-associated protein 5 TPR domain-containing protein</fullName>
    </recommendedName>
</protein>
<keyword evidence="2" id="KW-0597">Phosphoprotein</keyword>
<keyword evidence="6" id="KW-0539">Nucleus</keyword>
<feature type="compositionally biased region" description="Polar residues" evidence="7">
    <location>
        <begin position="1625"/>
        <end position="1638"/>
    </location>
</feature>
<evidence type="ECO:0000256" key="6">
    <source>
        <dbReference type="ARBA" id="ARBA00023242"/>
    </source>
</evidence>
<comment type="subcellular location">
    <subcellularLocation>
        <location evidence="1">Nucleus</location>
    </subcellularLocation>
</comment>
<feature type="compositionally biased region" description="Pro residues" evidence="7">
    <location>
        <begin position="1590"/>
        <end position="1600"/>
    </location>
</feature>
<organism evidence="9 10">
    <name type="scientific">Parathielavia hyrcaniae</name>
    <dbReference type="NCBI Taxonomy" id="113614"/>
    <lineage>
        <taxon>Eukaryota</taxon>
        <taxon>Fungi</taxon>
        <taxon>Dikarya</taxon>
        <taxon>Ascomycota</taxon>
        <taxon>Pezizomycotina</taxon>
        <taxon>Sordariomycetes</taxon>
        <taxon>Sordariomycetidae</taxon>
        <taxon>Sordariales</taxon>
        <taxon>Chaetomiaceae</taxon>
        <taxon>Parathielavia</taxon>
    </lineage>
</organism>
<keyword evidence="3" id="KW-0694">RNA-binding</keyword>
<feature type="compositionally biased region" description="Low complexity" evidence="7">
    <location>
        <begin position="1654"/>
        <end position="1681"/>
    </location>
</feature>
<feature type="compositionally biased region" description="Low complexity" evidence="7">
    <location>
        <begin position="426"/>
        <end position="445"/>
    </location>
</feature>
<evidence type="ECO:0000256" key="4">
    <source>
        <dbReference type="ARBA" id="ARBA00023015"/>
    </source>
</evidence>
<feature type="compositionally biased region" description="Low complexity" evidence="7">
    <location>
        <begin position="1128"/>
        <end position="1144"/>
    </location>
</feature>
<feature type="compositionally biased region" description="Low complexity" evidence="7">
    <location>
        <begin position="1574"/>
        <end position="1589"/>
    </location>
</feature>
<dbReference type="FunFam" id="2.130.10.10:FF:000577">
    <property type="entry name" value="WD domain G-beta repeat protein"/>
    <property type="match status" value="1"/>
</dbReference>
<dbReference type="InterPro" id="IPR015943">
    <property type="entry name" value="WD40/YVTN_repeat-like_dom_sf"/>
</dbReference>
<feature type="compositionally biased region" description="Basic and acidic residues" evidence="7">
    <location>
        <begin position="1196"/>
        <end position="1205"/>
    </location>
</feature>
<feature type="region of interest" description="Disordered" evidence="7">
    <location>
        <begin position="946"/>
        <end position="1181"/>
    </location>
</feature>
<dbReference type="InterPro" id="IPR034605">
    <property type="entry name" value="PGC-1"/>
</dbReference>
<evidence type="ECO:0000313" key="10">
    <source>
        <dbReference type="Proteomes" id="UP001305647"/>
    </source>
</evidence>
<gene>
    <name evidence="9" type="ORF">N658DRAFT_486178</name>
</gene>
<dbReference type="GO" id="GO:0003723">
    <property type="term" value="F:RNA binding"/>
    <property type="evidence" value="ECO:0007669"/>
    <property type="project" value="UniProtKB-KW"/>
</dbReference>
<keyword evidence="10" id="KW-1185">Reference proteome</keyword>
<evidence type="ECO:0000256" key="2">
    <source>
        <dbReference type="ARBA" id="ARBA00022553"/>
    </source>
</evidence>
<keyword evidence="4" id="KW-0805">Transcription regulation</keyword>
<evidence type="ECO:0000256" key="5">
    <source>
        <dbReference type="ARBA" id="ARBA00023163"/>
    </source>
</evidence>
<accession>A0AAN6T263</accession>
<evidence type="ECO:0000256" key="7">
    <source>
        <dbReference type="SAM" id="MobiDB-lite"/>
    </source>
</evidence>
<dbReference type="InterPro" id="IPR056421">
    <property type="entry name" value="TPR_GEMI5"/>
</dbReference>
<feature type="compositionally biased region" description="Basic and acidic residues" evidence="7">
    <location>
        <begin position="1097"/>
        <end position="1106"/>
    </location>
</feature>
<dbReference type="PANTHER" id="PTHR15528">
    <property type="entry name" value="PEROXISOME PROLIFERATOR ACTIVATED RECEPTOR GAMMA COACTIVATOR 1 PGC-1 -RELATED"/>
    <property type="match status" value="1"/>
</dbReference>
<name>A0AAN6T263_9PEZI</name>
<comment type="caution">
    <text evidence="9">The sequence shown here is derived from an EMBL/GenBank/DDBJ whole genome shotgun (WGS) entry which is preliminary data.</text>
</comment>
<dbReference type="GO" id="GO:0005634">
    <property type="term" value="C:nucleus"/>
    <property type="evidence" value="ECO:0007669"/>
    <property type="project" value="UniProtKB-SubCell"/>
</dbReference>
<feature type="compositionally biased region" description="Basic and acidic residues" evidence="7">
    <location>
        <begin position="1023"/>
        <end position="1049"/>
    </location>
</feature>
<feature type="region of interest" description="Disordered" evidence="7">
    <location>
        <begin position="1194"/>
        <end position="1275"/>
    </location>
</feature>
<feature type="compositionally biased region" description="Low complexity" evidence="7">
    <location>
        <begin position="485"/>
        <end position="496"/>
    </location>
</feature>
<sequence>MSTAGPHNSRSRAGSSTAAQEKQRLAHMHGYAMATPNTSDVTRYFEPCAATASMFLYAQGTSVVCCNYDTLAIERRFARHSEEVQLLAVDNHSDIGAGRLVVSYDVGQTAIVWDLLTGDEVARFASYENLTCASWMRNGNVAFGNIQGNVILFEPTTSEHLSARTIDQIAITAISPAADCRTFAIGYQNGSLLIATLQPRFTILHNLTTSRGPSPIVTLSWHASSHRSKSDMLAVQTNDGDLRVWSVARAYSTDDPAKIVRILKRTENYLTGPNWMGWSKNGRIIQYSESETISWDVRTKHVTYDTIPTLEAMRGVAVYGPSATLFTLGANNTVQQFDLNAPAMMVANVQHPANLLPPSPPISLEAEDSKNQPVNAPEPESQVQITFRPSELPEPEEDRRSPLARYLQTQSDTSDTEPYRPGTPGSQISRSSVSISSSTSQTAARRYPESIVSRGMTENTYISAGSSLRSNHAHLRDRRGERESLSTTSSVSMGSSHLRSAHKPSRLRHEIPRSPEESRVVDLFKFTKSRLADVPYKAPYSTDHSRLTNDDLRRQMLSTIFGWHKDIEDLVRDEMSRHPLGSTNRILLAKWLGDISTDIMAMGSENMTSSDWMLLALSGIGGQASQNKLGRAYVQRLLESGDVHAAATIMVGMGDHNDAVEIYISHKRHMEALILTCLFFPSAWERQEQIVRKWGEWAVQHGQQQLAIRCFACTGRESTEPWTSPSAAQLSFPSITQTVPELASPPLSPPVMNHGPQRSVAKNSALKLITTFGDGQARNRLLANVDDGKTPVAAAGTPIVRSALSPGGEDPATAVLIGNRSQYNTPASARPVQGFGRQRLPSIGEAPDSGSRDLLTAVTRPGGDPYANAFQSMDVRDTAARNLEMTRPSTASPRLMKDTVKGHPPPSPSPAVVAALMDGRKASRNGSRSRIPEGLDLSLPSFKESLHDDLTSPEPSAHSSVRYHWPSRRKGPGSVASSVTSAASAASSIARSQRGHHNQQGKSLDDYIHSLDTAQSKQPTRGSSRDGRHGRDRSQSRKDGREKSRDRGRAASRSYTPKGGKRSPKSPVPMSPEDLINLSTPNPEVDMLHSRSGIRGRLVDPSHELEPPSQPSTVRKVGYADRDRSRVRGSSRTGSRNGRGSSRPRSPDKRHAPSALDLRGRSTSRGPPSNRSPSSPQPMSATLQQHHFLSDDEEDYRQAVEAQERFRKRNNRSASRTSRGDGPASPVSVRSTTAWSTRETGREKPELRRTTSHAGSESSSRRRKVGAPLQTPAPMQLVTDVSGDLKVIKDERQLKKEQAARELEARRKSLARRPSAPPIMHPDQITPAPPSLMALPSTTYVPPKREDMPSRSASVDPSAGRSMYANRNGPAIGLPATPRAMRLVMESGSGGHSVPVPSIPATFAQASPAMPAQSQRQSPSRQSPRRADSETKVPQLDDIPMLLPSTVYTPPPPANSRMAAQMGRSMSAPPVDLVQPQSHSRRPSAVNTMSFQGRRPSHDANANAFPSRRPSHDAGIPPPPPPPVPPMLKELQHLAQPPPPPPAPLPHLGNGPKPVVYGGSSGMIEIVMDDDQQQQHQQQQSQQPHQQHQQPPPPPPPPSMIPAAIPVSEATVPIISAPNPPPRQGSVNHNRGRSSVDNSIGARISRATDRMRSASRNRSQQQSGSSSNNNGSSNNSGGSNNEMQYVPAPYESVPPVPQVPPQQQQQQQLSSMSYRMQNQMVLQQVQAQVAQQEGRNEFRTGLHRSEMI</sequence>
<feature type="compositionally biased region" description="Pro residues" evidence="7">
    <location>
        <begin position="1536"/>
        <end position="1545"/>
    </location>
</feature>
<reference evidence="9" key="1">
    <citation type="journal article" date="2023" name="Mol. Phylogenet. Evol.">
        <title>Genome-scale phylogeny and comparative genomics of the fungal order Sordariales.</title>
        <authorList>
            <person name="Hensen N."/>
            <person name="Bonometti L."/>
            <person name="Westerberg I."/>
            <person name="Brannstrom I.O."/>
            <person name="Guillou S."/>
            <person name="Cros-Aarteil S."/>
            <person name="Calhoun S."/>
            <person name="Haridas S."/>
            <person name="Kuo A."/>
            <person name="Mondo S."/>
            <person name="Pangilinan J."/>
            <person name="Riley R."/>
            <person name="LaButti K."/>
            <person name="Andreopoulos B."/>
            <person name="Lipzen A."/>
            <person name="Chen C."/>
            <person name="Yan M."/>
            <person name="Daum C."/>
            <person name="Ng V."/>
            <person name="Clum A."/>
            <person name="Steindorff A."/>
            <person name="Ohm R.A."/>
            <person name="Martin F."/>
            <person name="Silar P."/>
            <person name="Natvig D.O."/>
            <person name="Lalanne C."/>
            <person name="Gautier V."/>
            <person name="Ament-Velasquez S.L."/>
            <person name="Kruys A."/>
            <person name="Hutchinson M.I."/>
            <person name="Powell A.J."/>
            <person name="Barry K."/>
            <person name="Miller A.N."/>
            <person name="Grigoriev I.V."/>
            <person name="Debuchy R."/>
            <person name="Gladieux P."/>
            <person name="Hiltunen Thoren M."/>
            <person name="Johannesson H."/>
        </authorList>
    </citation>
    <scope>NUCLEOTIDE SEQUENCE</scope>
    <source>
        <strain evidence="9">CBS 757.83</strain>
    </source>
</reference>
<evidence type="ECO:0000313" key="9">
    <source>
        <dbReference type="EMBL" id="KAK4101531.1"/>
    </source>
</evidence>
<dbReference type="Proteomes" id="UP001305647">
    <property type="component" value="Unassembled WGS sequence"/>
</dbReference>
<feature type="compositionally biased region" description="Polar residues" evidence="7">
    <location>
        <begin position="1228"/>
        <end position="1238"/>
    </location>
</feature>
<evidence type="ECO:0000256" key="1">
    <source>
        <dbReference type="ARBA" id="ARBA00004123"/>
    </source>
</evidence>
<feature type="domain" description="Gem-associated protein 5 TPR" evidence="8">
    <location>
        <begin position="560"/>
        <end position="715"/>
    </location>
</feature>
<dbReference type="GO" id="GO:0003712">
    <property type="term" value="F:transcription coregulator activity"/>
    <property type="evidence" value="ECO:0007669"/>
    <property type="project" value="InterPro"/>
</dbReference>
<dbReference type="PANTHER" id="PTHR15528:SF11">
    <property type="entry name" value="FI18188P1"/>
    <property type="match status" value="1"/>
</dbReference>
<dbReference type="Gene3D" id="2.130.10.10">
    <property type="entry name" value="YVTN repeat-like/Quinoprotein amine dehydrogenase"/>
    <property type="match status" value="1"/>
</dbReference>
<dbReference type="GO" id="GO:0045944">
    <property type="term" value="P:positive regulation of transcription by RNA polymerase II"/>
    <property type="evidence" value="ECO:0007669"/>
    <property type="project" value="TreeGrafter"/>
</dbReference>
<dbReference type="InterPro" id="IPR036322">
    <property type="entry name" value="WD40_repeat_dom_sf"/>
</dbReference>
<dbReference type="EMBL" id="MU863635">
    <property type="protein sequence ID" value="KAK4101531.1"/>
    <property type="molecule type" value="Genomic_DNA"/>
</dbReference>
<feature type="region of interest" description="Disordered" evidence="7">
    <location>
        <begin position="1"/>
        <end position="20"/>
    </location>
</feature>
<feature type="compositionally biased region" description="Basic and acidic residues" evidence="7">
    <location>
        <begin position="1239"/>
        <end position="1249"/>
    </location>
</feature>
<dbReference type="SUPFAM" id="SSF50978">
    <property type="entry name" value="WD40 repeat-like"/>
    <property type="match status" value="1"/>
</dbReference>
<feature type="compositionally biased region" description="Low complexity" evidence="7">
    <location>
        <begin position="974"/>
        <end position="992"/>
    </location>
</feature>
<reference evidence="9" key="2">
    <citation type="submission" date="2023-05" db="EMBL/GenBank/DDBJ databases">
        <authorList>
            <consortium name="Lawrence Berkeley National Laboratory"/>
            <person name="Steindorff A."/>
            <person name="Hensen N."/>
            <person name="Bonometti L."/>
            <person name="Westerberg I."/>
            <person name="Brannstrom I.O."/>
            <person name="Guillou S."/>
            <person name="Cros-Aarteil S."/>
            <person name="Calhoun S."/>
            <person name="Haridas S."/>
            <person name="Kuo A."/>
            <person name="Mondo S."/>
            <person name="Pangilinan J."/>
            <person name="Riley R."/>
            <person name="Labutti K."/>
            <person name="Andreopoulos B."/>
            <person name="Lipzen A."/>
            <person name="Chen C."/>
            <person name="Yanf M."/>
            <person name="Daum C."/>
            <person name="Ng V."/>
            <person name="Clum A."/>
            <person name="Ohm R."/>
            <person name="Martin F."/>
            <person name="Silar P."/>
            <person name="Natvig D."/>
            <person name="Lalanne C."/>
            <person name="Gautier V."/>
            <person name="Ament-Velasquez S.L."/>
            <person name="Kruys A."/>
            <person name="Hutchinson M.I."/>
            <person name="Powell A.J."/>
            <person name="Barry K."/>
            <person name="Miller A.N."/>
            <person name="Grigoriev I.V."/>
            <person name="Debuchy R."/>
            <person name="Gladieux P."/>
            <person name="Thoren M.H."/>
            <person name="Johannesson H."/>
        </authorList>
    </citation>
    <scope>NUCLEOTIDE SEQUENCE</scope>
    <source>
        <strain evidence="9">CBS 757.83</strain>
    </source>
</reference>
<keyword evidence="5" id="KW-0804">Transcription</keyword>
<dbReference type="Pfam" id="PF23774">
    <property type="entry name" value="TPR_GEMI5"/>
    <property type="match status" value="1"/>
</dbReference>
<evidence type="ECO:0000259" key="8">
    <source>
        <dbReference type="Pfam" id="PF23774"/>
    </source>
</evidence>
<feature type="region of interest" description="Disordered" evidence="7">
    <location>
        <begin position="1406"/>
        <end position="1710"/>
    </location>
</feature>
<feature type="compositionally biased region" description="Low complexity" evidence="7">
    <location>
        <begin position="1161"/>
        <end position="1180"/>
    </location>
</feature>
<proteinExistence type="predicted"/>
<evidence type="ECO:0000256" key="3">
    <source>
        <dbReference type="ARBA" id="ARBA00022884"/>
    </source>
</evidence>
<feature type="region of interest" description="Disordered" evidence="7">
    <location>
        <begin position="1307"/>
        <end position="1371"/>
    </location>
</feature>
<feature type="region of interest" description="Disordered" evidence="7">
    <location>
        <begin position="356"/>
        <end position="451"/>
    </location>
</feature>